<feature type="region of interest" description="Disordered" evidence="1">
    <location>
        <begin position="70"/>
        <end position="113"/>
    </location>
</feature>
<organism evidence="2 3">
    <name type="scientific">Meganyctiphanes norvegica</name>
    <name type="common">Northern krill</name>
    <name type="synonym">Thysanopoda norvegica</name>
    <dbReference type="NCBI Taxonomy" id="48144"/>
    <lineage>
        <taxon>Eukaryota</taxon>
        <taxon>Metazoa</taxon>
        <taxon>Ecdysozoa</taxon>
        <taxon>Arthropoda</taxon>
        <taxon>Crustacea</taxon>
        <taxon>Multicrustacea</taxon>
        <taxon>Malacostraca</taxon>
        <taxon>Eumalacostraca</taxon>
        <taxon>Eucarida</taxon>
        <taxon>Euphausiacea</taxon>
        <taxon>Euphausiidae</taxon>
        <taxon>Meganyctiphanes</taxon>
    </lineage>
</organism>
<proteinExistence type="predicted"/>
<dbReference type="EMBL" id="CAXKWB010069439">
    <property type="protein sequence ID" value="CAL4193174.1"/>
    <property type="molecule type" value="Genomic_DNA"/>
</dbReference>
<evidence type="ECO:0000313" key="2">
    <source>
        <dbReference type="EMBL" id="CAL4193174.1"/>
    </source>
</evidence>
<feature type="non-terminal residue" evidence="2">
    <location>
        <position position="1"/>
    </location>
</feature>
<dbReference type="Proteomes" id="UP001497623">
    <property type="component" value="Unassembled WGS sequence"/>
</dbReference>
<gene>
    <name evidence="2" type="ORF">MNOR_LOCUS36803</name>
</gene>
<name>A0AAV2SHN6_MEGNR</name>
<feature type="non-terminal residue" evidence="2">
    <location>
        <position position="310"/>
    </location>
</feature>
<accession>A0AAV2SHN6</accession>
<feature type="compositionally biased region" description="Basic and acidic residues" evidence="1">
    <location>
        <begin position="76"/>
        <end position="85"/>
    </location>
</feature>
<evidence type="ECO:0000256" key="1">
    <source>
        <dbReference type="SAM" id="MobiDB-lite"/>
    </source>
</evidence>
<reference evidence="2 3" key="1">
    <citation type="submission" date="2024-05" db="EMBL/GenBank/DDBJ databases">
        <authorList>
            <person name="Wallberg A."/>
        </authorList>
    </citation>
    <scope>NUCLEOTIDE SEQUENCE [LARGE SCALE GENOMIC DNA]</scope>
</reference>
<keyword evidence="3" id="KW-1185">Reference proteome</keyword>
<feature type="compositionally biased region" description="Basic residues" evidence="1">
    <location>
        <begin position="86"/>
        <end position="99"/>
    </location>
</feature>
<feature type="region of interest" description="Disordered" evidence="1">
    <location>
        <begin position="1"/>
        <end position="32"/>
    </location>
</feature>
<dbReference type="AlphaFoldDB" id="A0AAV2SHN6"/>
<sequence length="310" mass="34781">PMRPIRLPCPQPQSFMPDRDQNQTRNQEGQGISQQLQQYNSNQHLDINTSSNGISSLISAIGNNIASTVDTQNIDDDGKDKSSEKVKKKKSSSSKRKKNGANSLDSSLGKSNKRQLALEIDPTLPEELIDKLHNNSCELCEVRHSPNTTCRKQNQKKLKKLDSYECVLIKIDAYARTRMPRRECQDANAKTHSSWVIDAARMSLCEICMVQTDHHRDQNQTRNQEGQGISQQLQQYNSNQHLDINTSSNGISSLISAIGNNIASIVDTQNIDDDGSMALEIDPTLPEELIDKLHNNSCELCEVRVCCYEQ</sequence>
<feature type="compositionally biased region" description="Pro residues" evidence="1">
    <location>
        <begin position="1"/>
        <end position="11"/>
    </location>
</feature>
<evidence type="ECO:0000313" key="3">
    <source>
        <dbReference type="Proteomes" id="UP001497623"/>
    </source>
</evidence>
<protein>
    <submittedName>
        <fullName evidence="2">Uncharacterized protein</fullName>
    </submittedName>
</protein>
<comment type="caution">
    <text evidence="2">The sequence shown here is derived from an EMBL/GenBank/DDBJ whole genome shotgun (WGS) entry which is preliminary data.</text>
</comment>
<feature type="compositionally biased region" description="Polar residues" evidence="1">
    <location>
        <begin position="100"/>
        <end position="110"/>
    </location>
</feature>